<sequence>MELTQSTLNDLLARLAAPGGSVYLSMDVDPLTLVESLTDRHGAPRTLALDGFADPTVDESCGAALLALLEGGGVTIRAWAYGDQWIGAGTARDAEGDVRPVLATAPRRTQAPQAGEPVGMSGQDGDWVERLLSITGWTPPPRRPDVDWAQTEARLGTRLPTDYKRMVETFGEGAFDAYLTLNQEPWTHLREDGLLIWAGTEHEDLYCWRTDDGDPDGWPVAVQTFDGRVVPFDCPAAEFVCRILLDPHHRFTMAHYFNTHWFMPYRESQRRSRRSTASTARLAVP</sequence>
<accession>A0A1E5P1U1</accession>
<dbReference type="Proteomes" id="UP000095759">
    <property type="component" value="Unassembled WGS sequence"/>
</dbReference>
<dbReference type="EMBL" id="MEHJ01000001">
    <property type="protein sequence ID" value="OEJ23511.1"/>
    <property type="molecule type" value="Genomic_DNA"/>
</dbReference>
<dbReference type="RefSeq" id="WP_069933530.1">
    <property type="nucleotide sequence ID" value="NZ_MEHJ01000001.1"/>
</dbReference>
<dbReference type="AlphaFoldDB" id="A0A1E5P1U1"/>
<keyword evidence="2" id="KW-1185">Reference proteome</keyword>
<evidence type="ECO:0000313" key="1">
    <source>
        <dbReference type="EMBL" id="OEJ23511.1"/>
    </source>
</evidence>
<comment type="caution">
    <text evidence="1">The sequence shown here is derived from an EMBL/GenBank/DDBJ whole genome shotgun (WGS) entry which is preliminary data.</text>
</comment>
<dbReference type="InterPro" id="IPR037883">
    <property type="entry name" value="Knr4/Smi1-like_sf"/>
</dbReference>
<gene>
    <name evidence="1" type="ORF">AS594_02400</name>
</gene>
<evidence type="ECO:0008006" key="3">
    <source>
        <dbReference type="Google" id="ProtNLM"/>
    </source>
</evidence>
<name>A0A1E5P1U1_9ACTN</name>
<dbReference type="OrthoDB" id="5572373at2"/>
<reference evidence="1 2" key="1">
    <citation type="submission" date="2016-08" db="EMBL/GenBank/DDBJ databases">
        <title>Complete genome sequence of Streptomyces agglomeratus strain 6-3-2, a novel anti-MRSA actinomycete isolated from Wuli of Tebit, China.</title>
        <authorList>
            <person name="Chen X."/>
        </authorList>
    </citation>
    <scope>NUCLEOTIDE SEQUENCE [LARGE SCALE GENOMIC DNA]</scope>
    <source>
        <strain evidence="1 2">6-3-2</strain>
    </source>
</reference>
<dbReference type="SUPFAM" id="SSF160631">
    <property type="entry name" value="SMI1/KNR4-like"/>
    <property type="match status" value="1"/>
</dbReference>
<organism evidence="1 2">
    <name type="scientific">Streptomyces agglomeratus</name>
    <dbReference type="NCBI Taxonomy" id="285458"/>
    <lineage>
        <taxon>Bacteria</taxon>
        <taxon>Bacillati</taxon>
        <taxon>Actinomycetota</taxon>
        <taxon>Actinomycetes</taxon>
        <taxon>Kitasatosporales</taxon>
        <taxon>Streptomycetaceae</taxon>
        <taxon>Streptomyces</taxon>
    </lineage>
</organism>
<proteinExistence type="predicted"/>
<evidence type="ECO:0000313" key="2">
    <source>
        <dbReference type="Proteomes" id="UP000095759"/>
    </source>
</evidence>
<protein>
    <recommendedName>
        <fullName evidence="3">Knr4/Smi1-like domain-containing protein</fullName>
    </recommendedName>
</protein>
<dbReference type="STRING" id="285458.BGM19_34410"/>